<dbReference type="PANTHER" id="PTHR45725:SF1">
    <property type="entry name" value="DISHEVELLED ASSOCIATED ACTIVATOR OF MORPHOGENESIS, ISOFORM D"/>
    <property type="match status" value="1"/>
</dbReference>
<sequence>MAAPDGRIQVFNAESTSGAAPIPELPSHQLEEFFQARAATFDIGARASCASNVSSLIVDSTHQRILDLMVRSEAMQRQRESGQIRTDAVEHAVTELLSMLHRCDFSRLTHSIINDMRKVVVSHLESGATNVLSFVETRGVDALTRMEHPHLHRLLYGLCSIPAIPTRLECMDFVAKFPTELESCKEALQILRAGLQQIRDRQEAFRSFWTMAMQLGNTLNGSHADQGFRLSSLSKLLELKSPFRKEMSFFHFVLLQLRSSTLDLLTEPELLDALRQASGKRTHTVHQDVVVHLDGFRHLERLVSNGTFKGESIPPMRDGEDPFHQSMAEFVQESKEACADLWSTSLQVFQGYRDMGLFFNDLAYVYPPPGGIGEDDKRKDLFSVLSSFVSDCTRARQDIVDFSLRAQILDSGFSLPSDAPPDAAQGAGTVVTSPRSSFSTPPRAYSPEQRPCVGIGDELEPNVSIFNCEPLGSPLDPVAASPSREGPLLRAPCSMPCVATPTVPPPNRLAASLKPCSPNHPKGAPSWQQNLPGTPTLLMSPTTPQGGTVGRHCRSPEQEYNRVTRKSLASCVSKVAAQAIGSSNAHVREPRESGTEMEFLSSSTNDFSSVAARGIRSDGEAQVRKKKTVQRDARRETQRAERVGDLLALSPELLLLARQFFALHALLGLLGLLVEALAQTVTLAGLWNVAFPVTGMHFARENGGTNRAVRWWIAYWLLETLFSFFQGLSRGDTNLRVLALYGLQWLALARLWCWLHVQQTSSVQFYLNIVIESGKEHWLSRATASTIRSTRSTSVDLLADKTFADDKYASRLAESVENMIRDKLRDEAAIMAKAKKHFQRGNLIVVLVSIERIDMRKMLELKGEQHRLRRVDLIMKCLRFIPIPLKFDVEEVLLTQLCRNMIGNVPSQLTRQMCEIGGVNVDVEAKSKDQQADYLLEAMRQLDEEDIQEAKNRRSYAFGGDEVWPFFCGYGHAKVSQATVESDLLGKTWQGCVELLAFVEAFPAVTSWVLRFVVLAKRQIQFRQIESVRTLTSGRKVQSPGRDTRPALSAETRSREAKAEIQWLHDEQRARAAQHAEHASELSGRNGRELPRTPPLSPVKERGETPYRTVARKDILQTKVVSNTAATSPLSENHAFQHATNGLTPFVGRSGRQVVHVATVDPEAATQAGEDSRRGIFAHALLLAIDKLSRVGRDNYSVGMLFNAWLLEAEQVFKGLQEMEILTPEFFSPDAMAWPLVPPARDARSLRSGGTACEPLARPGRSVRRFSRPNLGSSSATFGAAGQLPEELKKLGFWKFHESPQPTTAALVPGTAESGSRFGWAETIDRAGMQRTLSQMMTKEFLLISRGMQVAENKAKLFKSKSSFNTTLTALVLGDAAQGTLPAANDQVVHALDRVSQVWVTMEELLRNNVDTVRGPQGLVNMRVLEELAYLNVPLLDASDHVVSTLVDAAKVAGEATSGLVVDVAGRQRSLIQRMAKDVLFLSQGASMAYNMQAFRQTKSLFEDSHRGIIEGVAFVGLPVLDQVCTLHQMYEVSYYYSQMRPLLTEITNARTATASQAAAEHVVEQVLELMDPLFVSMVKAVPWKARNVSATAFALNMASHQAELASTVVEYSLLVYSGHEAEENWRSLNRSIKARSAARSA</sequence>
<dbReference type="InterPro" id="IPR015425">
    <property type="entry name" value="FH2_Formin"/>
</dbReference>
<evidence type="ECO:0000256" key="2">
    <source>
        <dbReference type="ARBA" id="ARBA00022692"/>
    </source>
</evidence>
<feature type="domain" description="FH2" evidence="6">
    <location>
        <begin position="1"/>
        <end position="418"/>
    </location>
</feature>
<feature type="compositionally biased region" description="Low complexity" evidence="5">
    <location>
        <begin position="429"/>
        <end position="443"/>
    </location>
</feature>
<feature type="region of interest" description="Disordered" evidence="5">
    <location>
        <begin position="416"/>
        <end position="450"/>
    </location>
</feature>
<evidence type="ECO:0000256" key="4">
    <source>
        <dbReference type="ARBA" id="ARBA00023136"/>
    </source>
</evidence>
<dbReference type="SUPFAM" id="SSF101447">
    <property type="entry name" value="Formin homology 2 domain (FH2 domain)"/>
    <property type="match status" value="1"/>
</dbReference>
<keyword evidence="4" id="KW-0472">Membrane</keyword>
<proteinExistence type="predicted"/>
<dbReference type="Gene3D" id="1.20.58.2220">
    <property type="entry name" value="Formin, FH2 domain"/>
    <property type="match status" value="1"/>
</dbReference>
<dbReference type="Pfam" id="PF13675">
    <property type="entry name" value="PilJ"/>
    <property type="match status" value="1"/>
</dbReference>
<dbReference type="PROSITE" id="PS51444">
    <property type="entry name" value="FH2"/>
    <property type="match status" value="1"/>
</dbReference>
<keyword evidence="8" id="KW-1185">Reference proteome</keyword>
<dbReference type="InterPro" id="IPR051425">
    <property type="entry name" value="Formin_Homology"/>
</dbReference>
<comment type="caution">
    <text evidence="7">The sequence shown here is derived from an EMBL/GenBank/DDBJ whole genome shotgun (WGS) entry which is preliminary data.</text>
</comment>
<evidence type="ECO:0000259" key="6">
    <source>
        <dbReference type="PROSITE" id="PS51444"/>
    </source>
</evidence>
<keyword evidence="3" id="KW-1133">Transmembrane helix</keyword>
<dbReference type="PANTHER" id="PTHR45725">
    <property type="entry name" value="FORMIN HOMOLOGY 2 FAMILY MEMBER"/>
    <property type="match status" value="1"/>
</dbReference>
<evidence type="ECO:0000313" key="7">
    <source>
        <dbReference type="EMBL" id="CAK9064020.1"/>
    </source>
</evidence>
<evidence type="ECO:0000256" key="5">
    <source>
        <dbReference type="SAM" id="MobiDB-lite"/>
    </source>
</evidence>
<evidence type="ECO:0000313" key="8">
    <source>
        <dbReference type="Proteomes" id="UP001642484"/>
    </source>
</evidence>
<keyword evidence="2" id="KW-0812">Transmembrane</keyword>
<protein>
    <recommendedName>
        <fullName evidence="6">FH2 domain-containing protein</fullName>
    </recommendedName>
</protein>
<dbReference type="InterPro" id="IPR029095">
    <property type="entry name" value="NarX-like_N"/>
</dbReference>
<dbReference type="InterPro" id="IPR042201">
    <property type="entry name" value="FH2_Formin_sf"/>
</dbReference>
<dbReference type="SMART" id="SM00498">
    <property type="entry name" value="FH2"/>
    <property type="match status" value="1"/>
</dbReference>
<evidence type="ECO:0000256" key="1">
    <source>
        <dbReference type="ARBA" id="ARBA00004141"/>
    </source>
</evidence>
<gene>
    <name evidence="7" type="ORF">CCMP2556_LOCUS31444</name>
</gene>
<accession>A0ABP0NJS7</accession>
<feature type="region of interest" description="Disordered" evidence="5">
    <location>
        <begin position="1068"/>
        <end position="1102"/>
    </location>
</feature>
<dbReference type="Pfam" id="PF02181">
    <property type="entry name" value="FH2"/>
    <property type="match status" value="1"/>
</dbReference>
<organism evidence="7 8">
    <name type="scientific">Durusdinium trenchii</name>
    <dbReference type="NCBI Taxonomy" id="1381693"/>
    <lineage>
        <taxon>Eukaryota</taxon>
        <taxon>Sar</taxon>
        <taxon>Alveolata</taxon>
        <taxon>Dinophyceae</taxon>
        <taxon>Suessiales</taxon>
        <taxon>Symbiodiniaceae</taxon>
        <taxon>Durusdinium</taxon>
    </lineage>
</organism>
<reference evidence="7 8" key="1">
    <citation type="submission" date="2024-02" db="EMBL/GenBank/DDBJ databases">
        <authorList>
            <person name="Chen Y."/>
            <person name="Shah S."/>
            <person name="Dougan E. K."/>
            <person name="Thang M."/>
            <person name="Chan C."/>
        </authorList>
    </citation>
    <scope>NUCLEOTIDE SEQUENCE [LARGE SCALE GENOMIC DNA]</scope>
</reference>
<feature type="compositionally biased region" description="Basic and acidic residues" evidence="5">
    <location>
        <begin position="1068"/>
        <end position="1091"/>
    </location>
</feature>
<evidence type="ECO:0000256" key="3">
    <source>
        <dbReference type="ARBA" id="ARBA00022989"/>
    </source>
</evidence>
<dbReference type="Proteomes" id="UP001642484">
    <property type="component" value="Unassembled WGS sequence"/>
</dbReference>
<name>A0ABP0NJS7_9DINO</name>
<dbReference type="EMBL" id="CAXAMN010021851">
    <property type="protein sequence ID" value="CAK9064020.1"/>
    <property type="molecule type" value="Genomic_DNA"/>
</dbReference>
<comment type="subcellular location">
    <subcellularLocation>
        <location evidence="1">Membrane</location>
        <topology evidence="1">Multi-pass membrane protein</topology>
    </subcellularLocation>
</comment>
<feature type="region of interest" description="Disordered" evidence="5">
    <location>
        <begin position="583"/>
        <end position="602"/>
    </location>
</feature>
<feature type="region of interest" description="Disordered" evidence="5">
    <location>
        <begin position="1033"/>
        <end position="1055"/>
    </location>
</feature>